<dbReference type="STRING" id="640938.TR210_1565"/>
<dbReference type="EMBL" id="FJNB01000011">
    <property type="protein sequence ID" value="CZQ98569.1"/>
    <property type="molecule type" value="Genomic_DNA"/>
</dbReference>
<dbReference type="InterPro" id="IPR009057">
    <property type="entry name" value="Homeodomain-like_sf"/>
</dbReference>
<dbReference type="InterPro" id="IPR037923">
    <property type="entry name" value="HTH-like"/>
</dbReference>
<accession>A0A143YVG0</accession>
<dbReference type="Gene3D" id="2.60.120.10">
    <property type="entry name" value="Jelly Rolls"/>
    <property type="match status" value="1"/>
</dbReference>
<organism evidence="5 7">
    <name type="scientific">Trichococcus ilyis</name>
    <dbReference type="NCBI Taxonomy" id="640938"/>
    <lineage>
        <taxon>Bacteria</taxon>
        <taxon>Bacillati</taxon>
        <taxon>Bacillota</taxon>
        <taxon>Bacilli</taxon>
        <taxon>Lactobacillales</taxon>
        <taxon>Carnobacteriaceae</taxon>
        <taxon>Trichococcus</taxon>
    </lineage>
</organism>
<evidence type="ECO:0000256" key="3">
    <source>
        <dbReference type="ARBA" id="ARBA00023163"/>
    </source>
</evidence>
<dbReference type="RefSeq" id="WP_068622964.1">
    <property type="nucleotide sequence ID" value="NZ_FJNB01000011.1"/>
</dbReference>
<dbReference type="SMART" id="SM00342">
    <property type="entry name" value="HTH_ARAC"/>
    <property type="match status" value="1"/>
</dbReference>
<dbReference type="AlphaFoldDB" id="A0A143YVG0"/>
<name>A0A143YVG0_9LACT</name>
<evidence type="ECO:0000313" key="7">
    <source>
        <dbReference type="Proteomes" id="UP000076878"/>
    </source>
</evidence>
<reference evidence="5 7" key="1">
    <citation type="submission" date="2016-02" db="EMBL/GenBank/DDBJ databases">
        <authorList>
            <person name="Wen L."/>
            <person name="He K."/>
            <person name="Yang H."/>
        </authorList>
    </citation>
    <scope>NUCLEOTIDE SEQUENCE [LARGE SCALE GENOMIC DNA]</scope>
    <source>
        <strain evidence="5">Trichococcus_R210</strain>
    </source>
</reference>
<dbReference type="InterPro" id="IPR018060">
    <property type="entry name" value="HTH_AraC"/>
</dbReference>
<evidence type="ECO:0000313" key="8">
    <source>
        <dbReference type="Proteomes" id="UP000199280"/>
    </source>
</evidence>
<evidence type="ECO:0000259" key="4">
    <source>
        <dbReference type="PROSITE" id="PS01124"/>
    </source>
</evidence>
<dbReference type="Pfam" id="PF12833">
    <property type="entry name" value="HTH_18"/>
    <property type="match status" value="1"/>
</dbReference>
<dbReference type="PANTHER" id="PTHR43280">
    <property type="entry name" value="ARAC-FAMILY TRANSCRIPTIONAL REGULATOR"/>
    <property type="match status" value="1"/>
</dbReference>
<dbReference type="PANTHER" id="PTHR43280:SF28">
    <property type="entry name" value="HTH-TYPE TRANSCRIPTIONAL ACTIVATOR RHAS"/>
    <property type="match status" value="1"/>
</dbReference>
<dbReference type="Pfam" id="PF02311">
    <property type="entry name" value="AraC_binding"/>
    <property type="match status" value="1"/>
</dbReference>
<dbReference type="Proteomes" id="UP000076878">
    <property type="component" value="Unassembled WGS sequence"/>
</dbReference>
<keyword evidence="8" id="KW-1185">Reference proteome</keyword>
<proteinExistence type="predicted"/>
<dbReference type="InterPro" id="IPR014710">
    <property type="entry name" value="RmlC-like_jellyroll"/>
</dbReference>
<dbReference type="PROSITE" id="PS01124">
    <property type="entry name" value="HTH_ARAC_FAMILY_2"/>
    <property type="match status" value="1"/>
</dbReference>
<evidence type="ECO:0000256" key="1">
    <source>
        <dbReference type="ARBA" id="ARBA00023015"/>
    </source>
</evidence>
<gene>
    <name evidence="6" type="ORF">SAMN05216375_1083</name>
    <name evidence="5" type="ORF">TR210_1565</name>
</gene>
<dbReference type="Gene3D" id="1.10.10.60">
    <property type="entry name" value="Homeodomain-like"/>
    <property type="match status" value="2"/>
</dbReference>
<keyword evidence="3" id="KW-0804">Transcription</keyword>
<keyword evidence="2 6" id="KW-0238">DNA-binding</keyword>
<sequence>MKSEQFHLNEVERRNKEIYLSEKNKELYTAPMSYEEYYRLVSTNTQIEDLRAFYRDTTKNGTGLTIVPNKIYAQTNIFLALHGRYSYPILHNHDFVELIYVLKGSCTNFINGKAIIMNTGDFCFMAPSTVHAMLAVNDNDVIFNVLLHEDSFTQYFPHILTRRDRIGNFFKNISVANNATPYLLFKTKGNEKIMNRMVQSFHEFTDKNLFFEDLIGAYVNEIFIELSRCFTPETLIENSEKNAAAFIHPILNFIKVNYNTVTLKGLSDIFSYSEAYLSKLIKKNTGQNFKQIVEIARLEEAKYLMQNTDYTLTEISQKVGYFDSSHMNKNFVKLVGLPPNKWLKQSKNEI</sequence>
<evidence type="ECO:0000256" key="2">
    <source>
        <dbReference type="ARBA" id="ARBA00023125"/>
    </source>
</evidence>
<reference evidence="6 8" key="2">
    <citation type="submission" date="2016-10" db="EMBL/GenBank/DDBJ databases">
        <authorList>
            <person name="Varghese N."/>
            <person name="Submissions S."/>
        </authorList>
    </citation>
    <scope>NUCLEOTIDE SEQUENCE [LARGE SCALE GENOMIC DNA]</scope>
    <source>
        <strain evidence="6 8">DSM 22150</strain>
    </source>
</reference>
<dbReference type="SUPFAM" id="SSF51215">
    <property type="entry name" value="Regulatory protein AraC"/>
    <property type="match status" value="1"/>
</dbReference>
<dbReference type="GO" id="GO:0043565">
    <property type="term" value="F:sequence-specific DNA binding"/>
    <property type="evidence" value="ECO:0007669"/>
    <property type="project" value="InterPro"/>
</dbReference>
<dbReference type="EMBL" id="FNYT01000008">
    <property type="protein sequence ID" value="SEJ11588.1"/>
    <property type="molecule type" value="Genomic_DNA"/>
</dbReference>
<evidence type="ECO:0000313" key="5">
    <source>
        <dbReference type="EMBL" id="CZQ98569.1"/>
    </source>
</evidence>
<dbReference type="InterPro" id="IPR003313">
    <property type="entry name" value="AraC-bd"/>
</dbReference>
<dbReference type="GO" id="GO:0003700">
    <property type="term" value="F:DNA-binding transcription factor activity"/>
    <property type="evidence" value="ECO:0007669"/>
    <property type="project" value="InterPro"/>
</dbReference>
<keyword evidence="1" id="KW-0805">Transcription regulation</keyword>
<evidence type="ECO:0000313" key="6">
    <source>
        <dbReference type="EMBL" id="SEJ11588.1"/>
    </source>
</evidence>
<dbReference type="OrthoDB" id="9816335at2"/>
<dbReference type="Proteomes" id="UP000199280">
    <property type="component" value="Unassembled WGS sequence"/>
</dbReference>
<protein>
    <submittedName>
        <fullName evidence="6">AraC-type DNA-binding protein</fullName>
    </submittedName>
    <submittedName>
        <fullName evidence="5">Helix turn helix arabinose operon control protein</fullName>
    </submittedName>
</protein>
<dbReference type="SUPFAM" id="SSF46689">
    <property type="entry name" value="Homeodomain-like"/>
    <property type="match status" value="1"/>
</dbReference>
<feature type="domain" description="HTH araC/xylS-type" evidence="4">
    <location>
        <begin position="248"/>
        <end position="345"/>
    </location>
</feature>